<proteinExistence type="predicted"/>
<sequence>MKCERLLFCYQMTFSHCDSRAQ</sequence>
<dbReference type="AlphaFoldDB" id="A0A0E9XX39"/>
<reference evidence="1" key="1">
    <citation type="submission" date="2014-11" db="EMBL/GenBank/DDBJ databases">
        <authorList>
            <person name="Amaro Gonzalez C."/>
        </authorList>
    </citation>
    <scope>NUCLEOTIDE SEQUENCE</scope>
</reference>
<dbReference type="EMBL" id="GBXM01001300">
    <property type="protein sequence ID" value="JAI07278.1"/>
    <property type="molecule type" value="Transcribed_RNA"/>
</dbReference>
<organism evidence="1">
    <name type="scientific">Anguilla anguilla</name>
    <name type="common">European freshwater eel</name>
    <name type="synonym">Muraena anguilla</name>
    <dbReference type="NCBI Taxonomy" id="7936"/>
    <lineage>
        <taxon>Eukaryota</taxon>
        <taxon>Metazoa</taxon>
        <taxon>Chordata</taxon>
        <taxon>Craniata</taxon>
        <taxon>Vertebrata</taxon>
        <taxon>Euteleostomi</taxon>
        <taxon>Actinopterygii</taxon>
        <taxon>Neopterygii</taxon>
        <taxon>Teleostei</taxon>
        <taxon>Anguilliformes</taxon>
        <taxon>Anguillidae</taxon>
        <taxon>Anguilla</taxon>
    </lineage>
</organism>
<reference evidence="1" key="2">
    <citation type="journal article" date="2015" name="Fish Shellfish Immunol.">
        <title>Early steps in the European eel (Anguilla anguilla)-Vibrio vulnificus interaction in the gills: Role of the RtxA13 toxin.</title>
        <authorList>
            <person name="Callol A."/>
            <person name="Pajuelo D."/>
            <person name="Ebbesson L."/>
            <person name="Teles M."/>
            <person name="MacKenzie S."/>
            <person name="Amaro C."/>
        </authorList>
    </citation>
    <scope>NUCLEOTIDE SEQUENCE</scope>
</reference>
<accession>A0A0E9XX39</accession>
<name>A0A0E9XX39_ANGAN</name>
<evidence type="ECO:0000313" key="1">
    <source>
        <dbReference type="EMBL" id="JAI07278.1"/>
    </source>
</evidence>
<protein>
    <submittedName>
        <fullName evidence="1">Uncharacterized protein</fullName>
    </submittedName>
</protein>